<organism evidence="2 3">
    <name type="scientific">Hymenobacter arizonensis</name>
    <name type="common">Siccationidurans arizonensis</name>
    <dbReference type="NCBI Taxonomy" id="1227077"/>
    <lineage>
        <taxon>Bacteria</taxon>
        <taxon>Pseudomonadati</taxon>
        <taxon>Bacteroidota</taxon>
        <taxon>Cytophagia</taxon>
        <taxon>Cytophagales</taxon>
        <taxon>Hymenobacteraceae</taxon>
        <taxon>Hymenobacter</taxon>
    </lineage>
</organism>
<dbReference type="EMBL" id="FOXS01000008">
    <property type="protein sequence ID" value="SFQ78763.1"/>
    <property type="molecule type" value="Genomic_DNA"/>
</dbReference>
<dbReference type="RefSeq" id="WP_092678249.1">
    <property type="nucleotide sequence ID" value="NZ_FOXS01000008.1"/>
</dbReference>
<feature type="chain" id="PRO_5011791193" description="DUF4932 domain-containing protein" evidence="1">
    <location>
        <begin position="27"/>
        <end position="368"/>
    </location>
</feature>
<gene>
    <name evidence="2" type="ORF">SAMN04515668_4359</name>
</gene>
<keyword evidence="3" id="KW-1185">Reference proteome</keyword>
<dbReference type="InterPro" id="IPR032560">
    <property type="entry name" value="DUF4932"/>
</dbReference>
<dbReference type="Pfam" id="PF16286">
    <property type="entry name" value="DUF4932"/>
    <property type="match status" value="1"/>
</dbReference>
<protein>
    <recommendedName>
        <fullName evidence="4">DUF4932 domain-containing protein</fullName>
    </recommendedName>
</protein>
<reference evidence="3" key="1">
    <citation type="submission" date="2016-10" db="EMBL/GenBank/DDBJ databases">
        <authorList>
            <person name="Varghese N."/>
            <person name="Submissions S."/>
        </authorList>
    </citation>
    <scope>NUCLEOTIDE SEQUENCE [LARGE SCALE GENOMIC DNA]</scope>
    <source>
        <strain evidence="3">OR362-8,ATCC BAA-1266,JCM 13504</strain>
    </source>
</reference>
<accession>A0A1I6BCU2</accession>
<proteinExistence type="predicted"/>
<keyword evidence="1" id="KW-0732">Signal</keyword>
<dbReference type="Proteomes" id="UP000199029">
    <property type="component" value="Unassembled WGS sequence"/>
</dbReference>
<sequence>MRFFQFAARFLLCFLLCFLAWLPSRAQPTAAVRVLVHPGTELLQIIHLLSDTAQVAESTYNAEVVRHFAPYRRHPAVLAARRLSRAISCDYPVRLSWAFYDFPDLKLATMRPEHLDGYEQEMPLAEVQAYFRQCLQFARDTRFVEFYHAHAPQYGSWVQEFEAGLKQQKLLETIDRFYRLPRHRPVALTLGVLNCGSYAMSDLRGINPALPNQHTVLVSYRQLVLSQDAPAKAPRFRPTAQTAQLVWHELGHTYLAPVFARHQPEINRLAYLVRQDPRAKQWAAARGGWSNFLNENVAQAVTNVLKLRAGTLTQAEALASDDFYIYSGELAALIEHHYKPAARYKNFEAYFPVLLRAFAKNHPATAAK</sequence>
<name>A0A1I6BCU2_HYMAR</name>
<dbReference type="OrthoDB" id="6395228at2"/>
<dbReference type="AlphaFoldDB" id="A0A1I6BCU2"/>
<dbReference type="STRING" id="1227077.SAMN04515668_4359"/>
<evidence type="ECO:0008006" key="4">
    <source>
        <dbReference type="Google" id="ProtNLM"/>
    </source>
</evidence>
<feature type="signal peptide" evidence="1">
    <location>
        <begin position="1"/>
        <end position="26"/>
    </location>
</feature>
<evidence type="ECO:0000313" key="3">
    <source>
        <dbReference type="Proteomes" id="UP000199029"/>
    </source>
</evidence>
<evidence type="ECO:0000256" key="1">
    <source>
        <dbReference type="SAM" id="SignalP"/>
    </source>
</evidence>
<evidence type="ECO:0000313" key="2">
    <source>
        <dbReference type="EMBL" id="SFQ78763.1"/>
    </source>
</evidence>